<evidence type="ECO:0000256" key="7">
    <source>
        <dbReference type="ARBA" id="ARBA00047899"/>
    </source>
</evidence>
<keyword evidence="4" id="KW-0547">Nucleotide-binding</keyword>
<dbReference type="Gene3D" id="1.10.510.10">
    <property type="entry name" value="Transferase(Phosphotransferase) domain 1"/>
    <property type="match status" value="1"/>
</dbReference>
<dbReference type="InterPro" id="IPR008266">
    <property type="entry name" value="Tyr_kinase_AS"/>
</dbReference>
<protein>
    <recommendedName>
        <fullName evidence="1">non-specific serine/threonine protein kinase</fullName>
        <ecNumber evidence="1">2.7.11.1</ecNumber>
    </recommendedName>
</protein>
<dbReference type="PROSITE" id="PS00109">
    <property type="entry name" value="PROTEIN_KINASE_TYR"/>
    <property type="match status" value="1"/>
</dbReference>
<keyword evidence="6" id="KW-0067">ATP-binding</keyword>
<sequence>MEQGQRIRATVYDSTLRGGGCLGLKDNVLIRTSPLVPPYTHHADGRSAKAYWIYKKVKKAIYGKVTVAYELEPYPSDPSAWRLTDRHVAIKMLLWEQIRRLSGRFEEDPIKEISAMQYLHNVTTTNGLGSTGGTEGGGSRHVCRTVEVLSDARYVYSVMPYLRGGELFDHVSRDGRFTEERARHWFKQILNGIDFLQSRGVCHRDMSLENLMVDSSNTLIIDMGMCVRIPYVSRSPGTPCGTMDTVGEGGRRSLIQQGTPCGKPNYMSPEVYRSTGPFDGHAVDVWAAGVILFIMITGVPPFDVPSERDERYNIVTRGGMMNMLRGWRIRMSEEAGELIQGILRKNPEERWEIRQIWESRWMQGAVDVPGDQ</sequence>
<keyword evidence="3" id="KW-0808">Transferase</keyword>
<evidence type="ECO:0000256" key="1">
    <source>
        <dbReference type="ARBA" id="ARBA00012513"/>
    </source>
</evidence>
<dbReference type="Pfam" id="PF00069">
    <property type="entry name" value="Pkinase"/>
    <property type="match status" value="1"/>
</dbReference>
<dbReference type="PROSITE" id="PS50011">
    <property type="entry name" value="PROTEIN_KINASE_DOM"/>
    <property type="match status" value="1"/>
</dbReference>
<dbReference type="GO" id="GO:0004674">
    <property type="term" value="F:protein serine/threonine kinase activity"/>
    <property type="evidence" value="ECO:0007669"/>
    <property type="project" value="UniProtKB-KW"/>
</dbReference>
<dbReference type="GO" id="GO:0007165">
    <property type="term" value="P:signal transduction"/>
    <property type="evidence" value="ECO:0007669"/>
    <property type="project" value="TreeGrafter"/>
</dbReference>
<keyword evidence="5" id="KW-0418">Kinase</keyword>
<evidence type="ECO:0000256" key="2">
    <source>
        <dbReference type="ARBA" id="ARBA00022527"/>
    </source>
</evidence>
<name>A0A9W7FZR8_9STRA</name>
<dbReference type="GO" id="GO:0005524">
    <property type="term" value="F:ATP binding"/>
    <property type="evidence" value="ECO:0007669"/>
    <property type="project" value="UniProtKB-KW"/>
</dbReference>
<evidence type="ECO:0000259" key="9">
    <source>
        <dbReference type="PROSITE" id="PS50011"/>
    </source>
</evidence>
<dbReference type="Proteomes" id="UP001165065">
    <property type="component" value="Unassembled WGS sequence"/>
</dbReference>
<comment type="catalytic activity">
    <reaction evidence="8">
        <text>L-seryl-[protein] + ATP = O-phospho-L-seryl-[protein] + ADP + H(+)</text>
        <dbReference type="Rhea" id="RHEA:17989"/>
        <dbReference type="Rhea" id="RHEA-COMP:9863"/>
        <dbReference type="Rhea" id="RHEA-COMP:11604"/>
        <dbReference type="ChEBI" id="CHEBI:15378"/>
        <dbReference type="ChEBI" id="CHEBI:29999"/>
        <dbReference type="ChEBI" id="CHEBI:30616"/>
        <dbReference type="ChEBI" id="CHEBI:83421"/>
        <dbReference type="ChEBI" id="CHEBI:456216"/>
        <dbReference type="EC" id="2.7.11.1"/>
    </reaction>
</comment>
<dbReference type="InterPro" id="IPR000719">
    <property type="entry name" value="Prot_kinase_dom"/>
</dbReference>
<dbReference type="PANTHER" id="PTHR43895">
    <property type="entry name" value="CALCIUM/CALMODULIN-DEPENDENT PROTEIN KINASE KINASE-RELATED"/>
    <property type="match status" value="1"/>
</dbReference>
<dbReference type="AlphaFoldDB" id="A0A9W7FZR8"/>
<evidence type="ECO:0000256" key="3">
    <source>
        <dbReference type="ARBA" id="ARBA00022679"/>
    </source>
</evidence>
<evidence type="ECO:0000256" key="5">
    <source>
        <dbReference type="ARBA" id="ARBA00022777"/>
    </source>
</evidence>
<dbReference type="SUPFAM" id="SSF56112">
    <property type="entry name" value="Protein kinase-like (PK-like)"/>
    <property type="match status" value="1"/>
</dbReference>
<evidence type="ECO:0000256" key="4">
    <source>
        <dbReference type="ARBA" id="ARBA00022741"/>
    </source>
</evidence>
<keyword evidence="2" id="KW-0723">Serine/threonine-protein kinase</keyword>
<dbReference type="OrthoDB" id="541276at2759"/>
<proteinExistence type="predicted"/>
<dbReference type="InterPro" id="IPR011009">
    <property type="entry name" value="Kinase-like_dom_sf"/>
</dbReference>
<evidence type="ECO:0000313" key="11">
    <source>
        <dbReference type="Proteomes" id="UP001165065"/>
    </source>
</evidence>
<comment type="catalytic activity">
    <reaction evidence="7">
        <text>L-threonyl-[protein] + ATP = O-phospho-L-threonyl-[protein] + ADP + H(+)</text>
        <dbReference type="Rhea" id="RHEA:46608"/>
        <dbReference type="Rhea" id="RHEA-COMP:11060"/>
        <dbReference type="Rhea" id="RHEA-COMP:11605"/>
        <dbReference type="ChEBI" id="CHEBI:15378"/>
        <dbReference type="ChEBI" id="CHEBI:30013"/>
        <dbReference type="ChEBI" id="CHEBI:30616"/>
        <dbReference type="ChEBI" id="CHEBI:61977"/>
        <dbReference type="ChEBI" id="CHEBI:456216"/>
        <dbReference type="EC" id="2.7.11.1"/>
    </reaction>
</comment>
<keyword evidence="11" id="KW-1185">Reference proteome</keyword>
<evidence type="ECO:0000256" key="6">
    <source>
        <dbReference type="ARBA" id="ARBA00022840"/>
    </source>
</evidence>
<feature type="domain" description="Protein kinase" evidence="9">
    <location>
        <begin position="51"/>
        <end position="362"/>
    </location>
</feature>
<gene>
    <name evidence="10" type="ORF">TrCOL_g8976</name>
</gene>
<dbReference type="EC" id="2.7.11.1" evidence="1"/>
<dbReference type="EMBL" id="BRYA01000687">
    <property type="protein sequence ID" value="GMI29765.1"/>
    <property type="molecule type" value="Genomic_DNA"/>
</dbReference>
<evidence type="ECO:0000256" key="8">
    <source>
        <dbReference type="ARBA" id="ARBA00048679"/>
    </source>
</evidence>
<dbReference type="PANTHER" id="PTHR43895:SF32">
    <property type="entry name" value="SERINE_THREONINE-PROTEIN KINASE CHK1"/>
    <property type="match status" value="1"/>
</dbReference>
<evidence type="ECO:0000313" key="10">
    <source>
        <dbReference type="EMBL" id="GMI29765.1"/>
    </source>
</evidence>
<reference evidence="11" key="1">
    <citation type="journal article" date="2023" name="Commun. Biol.">
        <title>Genome analysis of Parmales, the sister group of diatoms, reveals the evolutionary specialization of diatoms from phago-mixotrophs to photoautotrophs.</title>
        <authorList>
            <person name="Ban H."/>
            <person name="Sato S."/>
            <person name="Yoshikawa S."/>
            <person name="Yamada K."/>
            <person name="Nakamura Y."/>
            <person name="Ichinomiya M."/>
            <person name="Sato N."/>
            <person name="Blanc-Mathieu R."/>
            <person name="Endo H."/>
            <person name="Kuwata A."/>
            <person name="Ogata H."/>
        </authorList>
    </citation>
    <scope>NUCLEOTIDE SEQUENCE [LARGE SCALE GENOMIC DNA]</scope>
</reference>
<organism evidence="10 11">
    <name type="scientific">Triparma columacea</name>
    <dbReference type="NCBI Taxonomy" id="722753"/>
    <lineage>
        <taxon>Eukaryota</taxon>
        <taxon>Sar</taxon>
        <taxon>Stramenopiles</taxon>
        <taxon>Ochrophyta</taxon>
        <taxon>Bolidophyceae</taxon>
        <taxon>Parmales</taxon>
        <taxon>Triparmaceae</taxon>
        <taxon>Triparma</taxon>
    </lineage>
</organism>
<accession>A0A9W7FZR8</accession>
<comment type="caution">
    <text evidence="10">The sequence shown here is derived from an EMBL/GenBank/DDBJ whole genome shotgun (WGS) entry which is preliminary data.</text>
</comment>